<organism evidence="1 2">
    <name type="scientific">Stylosanthes scabra</name>
    <dbReference type="NCBI Taxonomy" id="79078"/>
    <lineage>
        <taxon>Eukaryota</taxon>
        <taxon>Viridiplantae</taxon>
        <taxon>Streptophyta</taxon>
        <taxon>Embryophyta</taxon>
        <taxon>Tracheophyta</taxon>
        <taxon>Spermatophyta</taxon>
        <taxon>Magnoliopsida</taxon>
        <taxon>eudicotyledons</taxon>
        <taxon>Gunneridae</taxon>
        <taxon>Pentapetalae</taxon>
        <taxon>rosids</taxon>
        <taxon>fabids</taxon>
        <taxon>Fabales</taxon>
        <taxon>Fabaceae</taxon>
        <taxon>Papilionoideae</taxon>
        <taxon>50 kb inversion clade</taxon>
        <taxon>dalbergioids sensu lato</taxon>
        <taxon>Dalbergieae</taxon>
        <taxon>Pterocarpus clade</taxon>
        <taxon>Stylosanthes</taxon>
    </lineage>
</organism>
<dbReference type="EMBL" id="JASCZI010005662">
    <property type="protein sequence ID" value="MED6117383.1"/>
    <property type="molecule type" value="Genomic_DNA"/>
</dbReference>
<evidence type="ECO:0000313" key="2">
    <source>
        <dbReference type="Proteomes" id="UP001341840"/>
    </source>
</evidence>
<gene>
    <name evidence="1" type="ORF">PIB30_109512</name>
</gene>
<keyword evidence="2" id="KW-1185">Reference proteome</keyword>
<feature type="non-terminal residue" evidence="1">
    <location>
        <position position="56"/>
    </location>
</feature>
<feature type="non-terminal residue" evidence="1">
    <location>
        <position position="1"/>
    </location>
</feature>
<comment type="caution">
    <text evidence="1">The sequence shown here is derived from an EMBL/GenBank/DDBJ whole genome shotgun (WGS) entry which is preliminary data.</text>
</comment>
<dbReference type="Proteomes" id="UP001341840">
    <property type="component" value="Unassembled WGS sequence"/>
</dbReference>
<reference evidence="1 2" key="1">
    <citation type="journal article" date="2023" name="Plants (Basel)">
        <title>Bridging the Gap: Combining Genomics and Transcriptomics Approaches to Understand Stylosanthes scabra, an Orphan Legume from the Brazilian Caatinga.</title>
        <authorList>
            <person name="Ferreira-Neto J.R.C."/>
            <person name="da Silva M.D."/>
            <person name="Binneck E."/>
            <person name="de Melo N.F."/>
            <person name="da Silva R.H."/>
            <person name="de Melo A.L.T.M."/>
            <person name="Pandolfi V."/>
            <person name="Bustamante F.O."/>
            <person name="Brasileiro-Vidal A.C."/>
            <person name="Benko-Iseppon A.M."/>
        </authorList>
    </citation>
    <scope>NUCLEOTIDE SEQUENCE [LARGE SCALE GENOMIC DNA]</scope>
    <source>
        <tissue evidence="1">Leaves</tissue>
    </source>
</reference>
<name>A0ABU6R015_9FABA</name>
<evidence type="ECO:0000313" key="1">
    <source>
        <dbReference type="EMBL" id="MED6117383.1"/>
    </source>
</evidence>
<sequence length="56" mass="6710">NRMMIWICSQDSRIRDVIEEGNYVSTKVTSQKVDGKDVEQEILKTKKEYTEEDWKK</sequence>
<proteinExistence type="predicted"/>
<protein>
    <submittedName>
        <fullName evidence="1">Uncharacterized protein</fullName>
    </submittedName>
</protein>
<accession>A0ABU6R015</accession>